<accession>A0A0F9XNC3</accession>
<gene>
    <name evidence="1" type="ORF">LCGC14_0195360</name>
</gene>
<comment type="caution">
    <text evidence="1">The sequence shown here is derived from an EMBL/GenBank/DDBJ whole genome shotgun (WGS) entry which is preliminary data.</text>
</comment>
<name>A0A0F9XNC3_9ZZZZ</name>
<sequence>MGLANGPGTLVIIVEGLLQNLIENFTDTVVKERRIKKNEKNENRD</sequence>
<dbReference type="AlphaFoldDB" id="A0A0F9XNC3"/>
<proteinExistence type="predicted"/>
<protein>
    <submittedName>
        <fullName evidence="1">Uncharacterized protein</fullName>
    </submittedName>
</protein>
<dbReference type="EMBL" id="LAZR01000084">
    <property type="protein sequence ID" value="KKN93703.1"/>
    <property type="molecule type" value="Genomic_DNA"/>
</dbReference>
<evidence type="ECO:0000313" key="1">
    <source>
        <dbReference type="EMBL" id="KKN93703.1"/>
    </source>
</evidence>
<organism evidence="1">
    <name type="scientific">marine sediment metagenome</name>
    <dbReference type="NCBI Taxonomy" id="412755"/>
    <lineage>
        <taxon>unclassified sequences</taxon>
        <taxon>metagenomes</taxon>
        <taxon>ecological metagenomes</taxon>
    </lineage>
</organism>
<reference evidence="1" key="1">
    <citation type="journal article" date="2015" name="Nature">
        <title>Complex archaea that bridge the gap between prokaryotes and eukaryotes.</title>
        <authorList>
            <person name="Spang A."/>
            <person name="Saw J.H."/>
            <person name="Jorgensen S.L."/>
            <person name="Zaremba-Niedzwiedzka K."/>
            <person name="Martijn J."/>
            <person name="Lind A.E."/>
            <person name="van Eijk R."/>
            <person name="Schleper C."/>
            <person name="Guy L."/>
            <person name="Ettema T.J."/>
        </authorList>
    </citation>
    <scope>NUCLEOTIDE SEQUENCE</scope>
</reference>